<dbReference type="PANTHER" id="PTHR11482:SF6">
    <property type="entry name" value="ORNITHINE DECARBOXYLASE 1-RELATED"/>
    <property type="match status" value="1"/>
</dbReference>
<gene>
    <name evidence="9" type="primary">ODC1</name>
    <name evidence="9" type="ORF">BLAG_LOCUS13277</name>
</gene>
<name>A0A8K0EJC8_BRALA</name>
<dbReference type="InterPro" id="IPR000183">
    <property type="entry name" value="Orn/DAP/Arg_de-COase"/>
</dbReference>
<evidence type="ECO:0000313" key="9">
    <source>
        <dbReference type="EMBL" id="CAH1253550.1"/>
    </source>
</evidence>
<dbReference type="Gene3D" id="3.20.20.10">
    <property type="entry name" value="Alanine racemase"/>
    <property type="match status" value="1"/>
</dbReference>
<evidence type="ECO:0000256" key="4">
    <source>
        <dbReference type="ARBA" id="ARBA00023239"/>
    </source>
</evidence>
<proteinExistence type="inferred from homology"/>
<dbReference type="InterPro" id="IPR022643">
    <property type="entry name" value="De-COase2_C"/>
</dbReference>
<feature type="domain" description="Orn/DAP/Arg decarboxylase 2 C-terminal" evidence="7">
    <location>
        <begin position="42"/>
        <end position="401"/>
    </location>
</feature>
<dbReference type="Proteomes" id="UP000838412">
    <property type="component" value="Chromosome 2"/>
</dbReference>
<comment type="cofactor">
    <cofactor evidence="1">
        <name>pyridoxal 5'-phosphate</name>
        <dbReference type="ChEBI" id="CHEBI:597326"/>
    </cofactor>
</comment>
<dbReference type="PANTHER" id="PTHR11482">
    <property type="entry name" value="ARGININE/DIAMINOPIMELATE/ORNITHINE DECARBOXYLASE"/>
    <property type="match status" value="1"/>
</dbReference>
<evidence type="ECO:0000259" key="8">
    <source>
        <dbReference type="Pfam" id="PF02784"/>
    </source>
</evidence>
<dbReference type="GO" id="GO:0033387">
    <property type="term" value="P:putrescine biosynthetic process from arginine, via ornithine"/>
    <property type="evidence" value="ECO:0007669"/>
    <property type="project" value="TreeGrafter"/>
</dbReference>
<dbReference type="InterPro" id="IPR029066">
    <property type="entry name" value="PLP-binding_barrel"/>
</dbReference>
<evidence type="ECO:0000256" key="5">
    <source>
        <dbReference type="ARBA" id="ARBA00037173"/>
    </source>
</evidence>
<dbReference type="InterPro" id="IPR009006">
    <property type="entry name" value="Ala_racemase/Decarboxylase_C"/>
</dbReference>
<dbReference type="FunFam" id="3.20.20.10:FF:000005">
    <property type="entry name" value="Ornithine decarboxylase"/>
    <property type="match status" value="1"/>
</dbReference>
<evidence type="ECO:0000313" key="10">
    <source>
        <dbReference type="Proteomes" id="UP000838412"/>
    </source>
</evidence>
<dbReference type="FunFam" id="2.40.37.10:FF:000005">
    <property type="entry name" value="Ornithine decarboxylase"/>
    <property type="match status" value="1"/>
</dbReference>
<dbReference type="GO" id="GO:0005737">
    <property type="term" value="C:cytoplasm"/>
    <property type="evidence" value="ECO:0007669"/>
    <property type="project" value="TreeGrafter"/>
</dbReference>
<sequence length="479" mass="52522">MKTRIMNKDLSMEVLRDGLTARDVLTNKVNSGGRDDKDDAFFVCDLGDVVNKYKKWVSCLPVWSLSTLSSATTAPMSYRYWPTWGLASTVLARLTEVQKVLNLGVGPDRIVYANPCKQTSHIRYAKKNEVNLMTFDNEDELHKIKNYFPDACLLLRILPPAAEAQCQLGMKFGCHPSQAPKLLEVAAQLDLNVVGVSFHVGSGCLEASAFARGVESAKRIFNIADQYGFDFDMLDIGGGFPGQESAAISFDEIVADLGPALDEHFPPGSGVRIIAEPGRFFVASAFTVAVNIVAKRMVARDIQEFKDDEAEDAVMNSVAPSLCEEPAFMYYVNDGVYGSFNCLLYDHAAVTPTLMRDVDKEEPLFSTSVWGPTCDGLDRIMEHCLLPELQVGDWILFEDMGAYTMAAASTFNGFGKPSCYYVADANMWGSNNHAFIQSAGSAHRHVKDSAITLPAMKRGLCALERLGITQIPSVAVPEV</sequence>
<evidence type="ECO:0000256" key="3">
    <source>
        <dbReference type="ARBA" id="ARBA00022898"/>
    </source>
</evidence>
<dbReference type="SUPFAM" id="SSF50621">
    <property type="entry name" value="Alanine racemase C-terminal domain-like"/>
    <property type="match status" value="1"/>
</dbReference>
<dbReference type="EMBL" id="OV696687">
    <property type="protein sequence ID" value="CAH1253550.1"/>
    <property type="molecule type" value="Genomic_DNA"/>
</dbReference>
<dbReference type="SUPFAM" id="SSF51419">
    <property type="entry name" value="PLP-binding barrel"/>
    <property type="match status" value="1"/>
</dbReference>
<dbReference type="PRINTS" id="PR01182">
    <property type="entry name" value="ORNDCRBXLASE"/>
</dbReference>
<dbReference type="InterPro" id="IPR022644">
    <property type="entry name" value="De-COase2_N"/>
</dbReference>
<organism evidence="9 10">
    <name type="scientific">Branchiostoma lanceolatum</name>
    <name type="common">Common lancelet</name>
    <name type="synonym">Amphioxus lanceolatum</name>
    <dbReference type="NCBI Taxonomy" id="7740"/>
    <lineage>
        <taxon>Eukaryota</taxon>
        <taxon>Metazoa</taxon>
        <taxon>Chordata</taxon>
        <taxon>Cephalochordata</taxon>
        <taxon>Leptocardii</taxon>
        <taxon>Amphioxiformes</taxon>
        <taxon>Branchiostomatidae</taxon>
        <taxon>Branchiostoma</taxon>
    </lineage>
</organism>
<evidence type="ECO:0000256" key="2">
    <source>
        <dbReference type="ARBA" id="ARBA00008872"/>
    </source>
</evidence>
<keyword evidence="3" id="KW-0663">Pyridoxal phosphate</keyword>
<evidence type="ECO:0000256" key="6">
    <source>
        <dbReference type="RuleBase" id="RU003737"/>
    </source>
</evidence>
<comment type="function">
    <text evidence="5">Catalyzes the first and rate-limiting step of polyamine biosynthesis that converts ornithine into putrescine, which is the precursor for the polyamines, spermidine and spermine. Polyamines are essential for cell proliferation and are implicated in cellular processes, ranging from DNA replication to apoptosis.</text>
</comment>
<dbReference type="Pfam" id="PF00278">
    <property type="entry name" value="Orn_DAP_Arg_deC"/>
    <property type="match status" value="1"/>
</dbReference>
<protein>
    <submittedName>
        <fullName evidence="9">ODC1 protein</fullName>
    </submittedName>
</protein>
<dbReference type="Gene3D" id="2.40.37.10">
    <property type="entry name" value="Lyase, Ornithine Decarboxylase, Chain A, domain 1"/>
    <property type="match status" value="1"/>
</dbReference>
<dbReference type="PRINTS" id="PR01179">
    <property type="entry name" value="ODADCRBXLASE"/>
</dbReference>
<accession>A0A8K0EJC8</accession>
<dbReference type="InterPro" id="IPR002433">
    <property type="entry name" value="Orn_de-COase"/>
</dbReference>
<dbReference type="OrthoDB" id="5034579at2759"/>
<keyword evidence="10" id="KW-1185">Reference proteome</keyword>
<feature type="domain" description="Orn/DAP/Arg decarboxylase 2 N-terminal" evidence="8">
    <location>
        <begin position="92"/>
        <end position="283"/>
    </location>
</feature>
<evidence type="ECO:0000256" key="1">
    <source>
        <dbReference type="ARBA" id="ARBA00001933"/>
    </source>
</evidence>
<dbReference type="GO" id="GO:0004586">
    <property type="term" value="F:ornithine decarboxylase activity"/>
    <property type="evidence" value="ECO:0007669"/>
    <property type="project" value="TreeGrafter"/>
</dbReference>
<evidence type="ECO:0000259" key="7">
    <source>
        <dbReference type="Pfam" id="PF00278"/>
    </source>
</evidence>
<dbReference type="AlphaFoldDB" id="A0A8K0EJC8"/>
<keyword evidence="4" id="KW-0456">Lyase</keyword>
<comment type="similarity">
    <text evidence="2 6">Belongs to the Orn/Lys/Arg decarboxylase class-II family.</text>
</comment>
<reference evidence="9" key="1">
    <citation type="submission" date="2022-01" db="EMBL/GenBank/DDBJ databases">
        <authorList>
            <person name="Braso-Vives M."/>
        </authorList>
    </citation>
    <scope>NUCLEOTIDE SEQUENCE</scope>
</reference>
<dbReference type="Pfam" id="PF02784">
    <property type="entry name" value="Orn_Arg_deC_N"/>
    <property type="match status" value="1"/>
</dbReference>
<dbReference type="CDD" id="cd00622">
    <property type="entry name" value="PLPDE_III_ODC"/>
    <property type="match status" value="1"/>
</dbReference>